<organism evidence="1 2">
    <name type="scientific">Candidatus Uhrbacteria bacterium RIFCSPHIGHO2_12_FULL_54_23</name>
    <dbReference type="NCBI Taxonomy" id="1802397"/>
    <lineage>
        <taxon>Bacteria</taxon>
        <taxon>Candidatus Uhriibacteriota</taxon>
    </lineage>
</organism>
<sequence length="94" mass="10287">MFQVMNIFFITGASGVGKSSIIEPLRRLLGAGVAVHDFDERGVPDAADQQWRIEETKHWILLGRRNLEKGITTIICGGARPSEVGDASDVGFIF</sequence>
<accession>A0A1F7UIT7</accession>
<dbReference type="AlphaFoldDB" id="A0A1F7UIT7"/>
<name>A0A1F7UIT7_9BACT</name>
<dbReference type="InterPro" id="IPR027417">
    <property type="entry name" value="P-loop_NTPase"/>
</dbReference>
<proteinExistence type="predicted"/>
<dbReference type="Gene3D" id="3.40.50.300">
    <property type="entry name" value="P-loop containing nucleotide triphosphate hydrolases"/>
    <property type="match status" value="1"/>
</dbReference>
<evidence type="ECO:0000313" key="1">
    <source>
        <dbReference type="EMBL" id="OGL78169.1"/>
    </source>
</evidence>
<dbReference type="STRING" id="1802397.A3J43_01805"/>
<gene>
    <name evidence="1" type="ORF">A3J43_01805</name>
</gene>
<protein>
    <submittedName>
        <fullName evidence="1">Uncharacterized protein</fullName>
    </submittedName>
</protein>
<reference evidence="1 2" key="1">
    <citation type="journal article" date="2016" name="Nat. Commun.">
        <title>Thousands of microbial genomes shed light on interconnected biogeochemical processes in an aquifer system.</title>
        <authorList>
            <person name="Anantharaman K."/>
            <person name="Brown C.T."/>
            <person name="Hug L.A."/>
            <person name="Sharon I."/>
            <person name="Castelle C.J."/>
            <person name="Probst A.J."/>
            <person name="Thomas B.C."/>
            <person name="Singh A."/>
            <person name="Wilkins M.J."/>
            <person name="Karaoz U."/>
            <person name="Brodie E.L."/>
            <person name="Williams K.H."/>
            <person name="Hubbard S.S."/>
            <person name="Banfield J.F."/>
        </authorList>
    </citation>
    <scope>NUCLEOTIDE SEQUENCE [LARGE SCALE GENOMIC DNA]</scope>
</reference>
<dbReference type="EMBL" id="MGEF01000038">
    <property type="protein sequence ID" value="OGL78169.1"/>
    <property type="molecule type" value="Genomic_DNA"/>
</dbReference>
<dbReference type="SUPFAM" id="SSF52540">
    <property type="entry name" value="P-loop containing nucleoside triphosphate hydrolases"/>
    <property type="match status" value="1"/>
</dbReference>
<comment type="caution">
    <text evidence="1">The sequence shown here is derived from an EMBL/GenBank/DDBJ whole genome shotgun (WGS) entry which is preliminary data.</text>
</comment>
<evidence type="ECO:0000313" key="2">
    <source>
        <dbReference type="Proteomes" id="UP000176604"/>
    </source>
</evidence>
<dbReference type="Proteomes" id="UP000176604">
    <property type="component" value="Unassembled WGS sequence"/>
</dbReference>